<gene>
    <name evidence="1" type="ORF">MNBD_ACTINO02-468</name>
</gene>
<sequence>MVVPASVAVEMWPDPQAIVLIDVEAGAALEVAAAAVLALRPDDPGSLGARVMPEARNLRTDIAGELNALGLA</sequence>
<protein>
    <submittedName>
        <fullName evidence="1">Uncharacterized protein</fullName>
    </submittedName>
</protein>
<organism evidence="1">
    <name type="scientific">hydrothermal vent metagenome</name>
    <dbReference type="NCBI Taxonomy" id="652676"/>
    <lineage>
        <taxon>unclassified sequences</taxon>
        <taxon>metagenomes</taxon>
        <taxon>ecological metagenomes</taxon>
    </lineage>
</organism>
<accession>A0A3B0SRK6</accession>
<evidence type="ECO:0000313" key="1">
    <source>
        <dbReference type="EMBL" id="VAW07130.1"/>
    </source>
</evidence>
<dbReference type="AlphaFoldDB" id="A0A3B0SRK6"/>
<reference evidence="1" key="1">
    <citation type="submission" date="2018-06" db="EMBL/GenBank/DDBJ databases">
        <authorList>
            <person name="Zhirakovskaya E."/>
        </authorList>
    </citation>
    <scope>NUCLEOTIDE SEQUENCE</scope>
</reference>
<feature type="non-terminal residue" evidence="1">
    <location>
        <position position="72"/>
    </location>
</feature>
<dbReference type="EMBL" id="UOEK01000384">
    <property type="protein sequence ID" value="VAW07130.1"/>
    <property type="molecule type" value="Genomic_DNA"/>
</dbReference>
<name>A0A3B0SRK6_9ZZZZ</name>
<proteinExistence type="predicted"/>